<dbReference type="InterPro" id="IPR027417">
    <property type="entry name" value="P-loop_NTPase"/>
</dbReference>
<dbReference type="AlphaFoldDB" id="A0AA52H9F3"/>
<dbReference type="Proteomes" id="UP001268683">
    <property type="component" value="Chromosome"/>
</dbReference>
<dbReference type="EMBL" id="CP123872">
    <property type="protein sequence ID" value="WND01625.1"/>
    <property type="molecule type" value="Genomic_DNA"/>
</dbReference>
<evidence type="ECO:0000256" key="2">
    <source>
        <dbReference type="ARBA" id="ARBA00022840"/>
    </source>
</evidence>
<keyword evidence="3" id="KW-0132">Cell division</keyword>
<gene>
    <name evidence="3" type="primary">zapE</name>
    <name evidence="3" type="ORF">QGN29_08640</name>
</gene>
<sequence length="400" mass="45463">MADENLLGPLETYHEMARIGEITIDQDQLRVVEHLERLFSELKDYPEVAGRSKGLAMRSWRMMKMFSWGNRKLIAPKGLYLHGGVGRGKSMLMDLFYDCAPVRFKRRVHFHDFMLDVHARLKVWNDMSTKERAAMGSRATGDDPIPPVARQLAQEATLLCFDEMQVTDIADAMVLARLFGELLDRGVVVISTSNRVPDDLYKDGINRQLFLPFIERIKKDFDVVPLDGPTDYRLGRMKGLQTYYSPLNEESTDALRAAFFKLTDRNVEDADQVPTDMVEVQGRKVFVPKAARGVAVFSFKRLCAAALGAADYLAIARRYHTIIMVAIPKLGPHNRNEAKRFVTFIDALYENGVKFLCSSEAEAVDLYKEGDGAFEFERTVSRLMEMQSEDYLKRGHGALE</sequence>
<reference evidence="3" key="1">
    <citation type="submission" date="2023-04" db="EMBL/GenBank/DDBJ databases">
        <title>Complete genome sequence of Temperatibacter marinus.</title>
        <authorList>
            <person name="Rong J.-C."/>
            <person name="Yi M.-L."/>
            <person name="Zhao Q."/>
        </authorList>
    </citation>
    <scope>NUCLEOTIDE SEQUENCE</scope>
    <source>
        <strain evidence="3">NBRC 110045</strain>
    </source>
</reference>
<organism evidence="3 4">
    <name type="scientific">Temperatibacter marinus</name>
    <dbReference type="NCBI Taxonomy" id="1456591"/>
    <lineage>
        <taxon>Bacteria</taxon>
        <taxon>Pseudomonadati</taxon>
        <taxon>Pseudomonadota</taxon>
        <taxon>Alphaproteobacteria</taxon>
        <taxon>Kordiimonadales</taxon>
        <taxon>Temperatibacteraceae</taxon>
        <taxon>Temperatibacter</taxon>
    </lineage>
</organism>
<keyword evidence="4" id="KW-1185">Reference proteome</keyword>
<evidence type="ECO:0000313" key="4">
    <source>
        <dbReference type="Proteomes" id="UP001268683"/>
    </source>
</evidence>
<evidence type="ECO:0000256" key="1">
    <source>
        <dbReference type="ARBA" id="ARBA00022741"/>
    </source>
</evidence>
<dbReference type="GO" id="GO:0051301">
    <property type="term" value="P:cell division"/>
    <property type="evidence" value="ECO:0007669"/>
    <property type="project" value="UniProtKB-KW"/>
</dbReference>
<evidence type="ECO:0000313" key="3">
    <source>
        <dbReference type="EMBL" id="WND01625.1"/>
    </source>
</evidence>
<dbReference type="RefSeq" id="WP_310797453.1">
    <property type="nucleotide sequence ID" value="NZ_CP123872.1"/>
</dbReference>
<keyword evidence="3" id="KW-0131">Cell cycle</keyword>
<dbReference type="GO" id="GO:0016887">
    <property type="term" value="F:ATP hydrolysis activity"/>
    <property type="evidence" value="ECO:0007669"/>
    <property type="project" value="InterPro"/>
</dbReference>
<dbReference type="GO" id="GO:0005524">
    <property type="term" value="F:ATP binding"/>
    <property type="evidence" value="ECO:0007669"/>
    <property type="project" value="UniProtKB-KW"/>
</dbReference>
<proteinExistence type="predicted"/>
<dbReference type="KEGG" id="tmk:QGN29_08640"/>
<dbReference type="SUPFAM" id="SSF52540">
    <property type="entry name" value="P-loop containing nucleoside triphosphate hydrolases"/>
    <property type="match status" value="1"/>
</dbReference>
<dbReference type="Pfam" id="PF03969">
    <property type="entry name" value="AFG1_ATPase"/>
    <property type="match status" value="1"/>
</dbReference>
<dbReference type="Gene3D" id="3.40.50.300">
    <property type="entry name" value="P-loop containing nucleotide triphosphate hydrolases"/>
    <property type="match status" value="1"/>
</dbReference>
<keyword evidence="2" id="KW-0067">ATP-binding</keyword>
<keyword evidence="1" id="KW-0547">Nucleotide-binding</keyword>
<dbReference type="PANTHER" id="PTHR12169:SF6">
    <property type="entry name" value="AFG1-LIKE ATPASE"/>
    <property type="match status" value="1"/>
</dbReference>
<dbReference type="PANTHER" id="PTHR12169">
    <property type="entry name" value="ATPASE N2B"/>
    <property type="match status" value="1"/>
</dbReference>
<protein>
    <submittedName>
        <fullName evidence="3">Cell division protein ZapE</fullName>
    </submittedName>
</protein>
<dbReference type="InterPro" id="IPR005654">
    <property type="entry name" value="ATPase_AFG1-like"/>
</dbReference>
<dbReference type="NCBIfam" id="NF040713">
    <property type="entry name" value="ZapE"/>
    <property type="match status" value="1"/>
</dbReference>
<dbReference type="GO" id="GO:0005737">
    <property type="term" value="C:cytoplasm"/>
    <property type="evidence" value="ECO:0007669"/>
    <property type="project" value="TreeGrafter"/>
</dbReference>
<accession>A0AA52H9F3</accession>
<name>A0AA52H9F3_9PROT</name>